<sequence length="221" mass="25539">MQQLSKYQDDDFYDVNQDIATSMLKAIAQDPDSFHYDFPDLQKAGFLQIHYSPDKKLKFYTFDVGHGGTMAESDNYVQYYVTKNDAANNSTNKILKFDQFTAGSHIYEVKQVNIQKQPVYLVASYYKGSNCNGIHALRAVQLGPQQLLKSYVFQAKNKSNHEITLEYDCSKIDSFEHEADYFRLNATTVDVLLLDQNNIPQNKYLRYRLDKKAFVYTGIVK</sequence>
<dbReference type="AlphaFoldDB" id="A0A1B2M4A0"/>
<dbReference type="KEGG" id="ala:BFG52_10640"/>
<accession>A0A1B2M4A0</accession>
<organism evidence="1 2">
    <name type="scientific">Acinetobacter larvae</name>
    <dbReference type="NCBI Taxonomy" id="1789224"/>
    <lineage>
        <taxon>Bacteria</taxon>
        <taxon>Pseudomonadati</taxon>
        <taxon>Pseudomonadota</taxon>
        <taxon>Gammaproteobacteria</taxon>
        <taxon>Moraxellales</taxon>
        <taxon>Moraxellaceae</taxon>
        <taxon>Acinetobacter</taxon>
    </lineage>
</organism>
<keyword evidence="2" id="KW-1185">Reference proteome</keyword>
<protein>
    <submittedName>
        <fullName evidence="1">Uncharacterized protein</fullName>
    </submittedName>
</protein>
<name>A0A1B2M4A0_9GAMM</name>
<evidence type="ECO:0000313" key="2">
    <source>
        <dbReference type="Proteomes" id="UP000093391"/>
    </source>
</evidence>
<dbReference type="EMBL" id="CP016895">
    <property type="protein sequence ID" value="AOA59971.1"/>
    <property type="molecule type" value="Genomic_DNA"/>
</dbReference>
<dbReference type="Proteomes" id="UP000093391">
    <property type="component" value="Chromosome"/>
</dbReference>
<reference evidence="1 2" key="1">
    <citation type="submission" date="2016-08" db="EMBL/GenBank/DDBJ databases">
        <authorList>
            <person name="Seilhamer J.J."/>
        </authorList>
    </citation>
    <scope>NUCLEOTIDE SEQUENCE [LARGE SCALE GENOMIC DNA]</scope>
    <source>
        <strain evidence="1 2">BRTC-1</strain>
    </source>
</reference>
<gene>
    <name evidence="1" type="ORF">BFG52_10640</name>
</gene>
<proteinExistence type="predicted"/>
<evidence type="ECO:0000313" key="1">
    <source>
        <dbReference type="EMBL" id="AOA59971.1"/>
    </source>
</evidence>